<evidence type="ECO:0000259" key="13">
    <source>
        <dbReference type="PROSITE" id="PS50089"/>
    </source>
</evidence>
<dbReference type="eggNOG" id="KOG0800">
    <property type="taxonomic scope" value="Eukaryota"/>
</dbReference>
<comment type="catalytic activity">
    <reaction evidence="1">
        <text>S-ubiquitinyl-[E2 ubiquitin-conjugating enzyme]-L-cysteine + [acceptor protein]-L-lysine = [E2 ubiquitin-conjugating enzyme]-L-cysteine + N(6)-ubiquitinyl-[acceptor protein]-L-lysine.</text>
        <dbReference type="EC" id="2.3.2.27"/>
    </reaction>
</comment>
<comment type="similarity">
    <text evidence="3">Belongs to the Arkadia family.</text>
</comment>
<evidence type="ECO:0000256" key="2">
    <source>
        <dbReference type="ARBA" id="ARBA00004123"/>
    </source>
</evidence>
<dbReference type="GO" id="GO:0061630">
    <property type="term" value="F:ubiquitin protein ligase activity"/>
    <property type="evidence" value="ECO:0007669"/>
    <property type="project" value="UniProtKB-EC"/>
</dbReference>
<proteinExistence type="inferred from homology"/>
<accession>A0A096MUQ9</accession>
<dbReference type="GO" id="GO:0008045">
    <property type="term" value="P:motor neuron axon guidance"/>
    <property type="evidence" value="ECO:0007669"/>
    <property type="project" value="TreeGrafter"/>
</dbReference>
<keyword evidence="15" id="KW-1185">Reference proteome</keyword>
<evidence type="ECO:0000256" key="4">
    <source>
        <dbReference type="ARBA" id="ARBA00012483"/>
    </source>
</evidence>
<dbReference type="STRING" id="9555.ENSPANP00000003575"/>
<evidence type="ECO:0000256" key="12">
    <source>
        <dbReference type="SAM" id="MobiDB-lite"/>
    </source>
</evidence>
<keyword evidence="10" id="KW-0539">Nucleus</keyword>
<evidence type="ECO:0000256" key="11">
    <source>
        <dbReference type="PROSITE-ProRule" id="PRU00175"/>
    </source>
</evidence>
<dbReference type="EC" id="2.3.2.27" evidence="4"/>
<dbReference type="HOGENOM" id="CLU_056012_0_0_1"/>
<dbReference type="CDD" id="cd16682">
    <property type="entry name" value="RING-H2_RNF165"/>
    <property type="match status" value="1"/>
</dbReference>
<evidence type="ECO:0000256" key="5">
    <source>
        <dbReference type="ARBA" id="ARBA00022679"/>
    </source>
</evidence>
<dbReference type="Bgee" id="ENSPANG00000025287">
    <property type="expression patterns" value="Expressed in subcutaneous adipose tissue and 23 other cell types or tissues"/>
</dbReference>
<dbReference type="InterPro" id="IPR045191">
    <property type="entry name" value="MBR1/2-like"/>
</dbReference>
<dbReference type="GeneTree" id="ENSGT00940000156997"/>
<organism evidence="14 15">
    <name type="scientific">Papio anubis</name>
    <name type="common">Olive baboon</name>
    <dbReference type="NCBI Taxonomy" id="9555"/>
    <lineage>
        <taxon>Eukaryota</taxon>
        <taxon>Metazoa</taxon>
        <taxon>Chordata</taxon>
        <taxon>Craniata</taxon>
        <taxon>Vertebrata</taxon>
        <taxon>Euteleostomi</taxon>
        <taxon>Mammalia</taxon>
        <taxon>Eutheria</taxon>
        <taxon>Euarchontoglires</taxon>
        <taxon>Primates</taxon>
        <taxon>Haplorrhini</taxon>
        <taxon>Catarrhini</taxon>
        <taxon>Cercopithecidae</taxon>
        <taxon>Cercopithecinae</taxon>
        <taxon>Papio</taxon>
    </lineage>
</organism>
<dbReference type="InterPro" id="IPR011016">
    <property type="entry name" value="Znf_RING-CH"/>
</dbReference>
<evidence type="ECO:0000256" key="8">
    <source>
        <dbReference type="ARBA" id="ARBA00022786"/>
    </source>
</evidence>
<keyword evidence="7 11" id="KW-0863">Zinc-finger</keyword>
<dbReference type="InterPro" id="IPR001841">
    <property type="entry name" value="Znf_RING"/>
</dbReference>
<keyword evidence="6" id="KW-0479">Metal-binding</keyword>
<name>A0A096MUQ9_PAPAN</name>
<feature type="region of interest" description="Disordered" evidence="12">
    <location>
        <begin position="231"/>
        <end position="257"/>
    </location>
</feature>
<evidence type="ECO:0000313" key="15">
    <source>
        <dbReference type="Proteomes" id="UP000028761"/>
    </source>
</evidence>
<dbReference type="GO" id="GO:0030513">
    <property type="term" value="P:positive regulation of BMP signaling pathway"/>
    <property type="evidence" value="ECO:0007669"/>
    <property type="project" value="TreeGrafter"/>
</dbReference>
<reference evidence="14" key="3">
    <citation type="submission" date="2025-09" db="UniProtKB">
        <authorList>
            <consortium name="Ensembl"/>
        </authorList>
    </citation>
    <scope>IDENTIFICATION</scope>
</reference>
<dbReference type="PROSITE" id="PS50089">
    <property type="entry name" value="ZF_RING_2"/>
    <property type="match status" value="1"/>
</dbReference>
<evidence type="ECO:0000313" key="14">
    <source>
        <dbReference type="Ensembl" id="ENSPANP00000003575.2"/>
    </source>
</evidence>
<evidence type="ECO:0000256" key="6">
    <source>
        <dbReference type="ARBA" id="ARBA00022723"/>
    </source>
</evidence>
<dbReference type="GO" id="GO:0008270">
    <property type="term" value="F:zinc ion binding"/>
    <property type="evidence" value="ECO:0007669"/>
    <property type="project" value="UniProtKB-KW"/>
</dbReference>
<dbReference type="SMART" id="SM00184">
    <property type="entry name" value="RING"/>
    <property type="match status" value="1"/>
</dbReference>
<dbReference type="ExpressionAtlas" id="A0A096MUQ9">
    <property type="expression patterns" value="baseline"/>
</dbReference>
<dbReference type="PANTHER" id="PTHR22937:SF65">
    <property type="entry name" value="E3 UBIQUITIN-PROTEIN LIGASE ARK2C"/>
    <property type="match status" value="1"/>
</dbReference>
<evidence type="ECO:0000256" key="7">
    <source>
        <dbReference type="ARBA" id="ARBA00022771"/>
    </source>
</evidence>
<reference evidence="14" key="2">
    <citation type="submission" date="2025-08" db="UniProtKB">
        <authorList>
            <consortium name="Ensembl"/>
        </authorList>
    </citation>
    <scope>IDENTIFICATION</scope>
</reference>
<dbReference type="AlphaFoldDB" id="A0A096MUQ9"/>
<sequence>MVLVHVGYLVLPVFGSVRNRGAPFQRSQHPHATSCRHFHLGPPQPQQLAPDFPLAHPVQSQPGLSAHMAPAHQHSGALHQSLTPLPTLQFQDVTGPSFLPQALHQQYLLQQQLLEAQHRRLVSHPRRSQERVSVHPHRLHPSFDFGQLQTPQPRYLAEGTDWDLSVDAGLSPAQFQVRPIPQHYQHYLATPRMHHFPRNSSSTQMVVHEIRNYPYPQLHFLALQGLNPSRHTSAVRESYERRPQDGKGKKDEGEESDTDEKCTICLSMLEDGEDVRRLPCMHLFHQLCVDQWLAMSKKCPICRVDIETQLGADS</sequence>
<keyword evidence="8" id="KW-0833">Ubl conjugation pathway</keyword>
<protein>
    <recommendedName>
        <fullName evidence="4">RING-type E3 ubiquitin transferase</fullName>
        <ecNumber evidence="4">2.3.2.27</ecNumber>
    </recommendedName>
</protein>
<dbReference type="Gene3D" id="3.30.40.10">
    <property type="entry name" value="Zinc/RING finger domain, C3HC4 (zinc finger)"/>
    <property type="match status" value="1"/>
</dbReference>
<feature type="region of interest" description="Disordered" evidence="12">
    <location>
        <begin position="23"/>
        <end position="76"/>
    </location>
</feature>
<dbReference type="GO" id="GO:0005634">
    <property type="term" value="C:nucleus"/>
    <property type="evidence" value="ECO:0007669"/>
    <property type="project" value="UniProtKB-SubCell"/>
</dbReference>
<evidence type="ECO:0000256" key="1">
    <source>
        <dbReference type="ARBA" id="ARBA00000900"/>
    </source>
</evidence>
<keyword evidence="9" id="KW-0862">Zinc</keyword>
<evidence type="ECO:0000256" key="10">
    <source>
        <dbReference type="ARBA" id="ARBA00023242"/>
    </source>
</evidence>
<evidence type="ECO:0000256" key="3">
    <source>
        <dbReference type="ARBA" id="ARBA00007622"/>
    </source>
</evidence>
<dbReference type="Ensembl" id="ENSPANT00000008702.3">
    <property type="protein sequence ID" value="ENSPANP00000003575.2"/>
    <property type="gene ID" value="ENSPANG00000025287.3"/>
</dbReference>
<gene>
    <name evidence="14" type="primary">ARK2C</name>
</gene>
<dbReference type="Pfam" id="PF13639">
    <property type="entry name" value="zf-RING_2"/>
    <property type="match status" value="1"/>
</dbReference>
<dbReference type="InterPro" id="IPR013083">
    <property type="entry name" value="Znf_RING/FYVE/PHD"/>
</dbReference>
<feature type="compositionally biased region" description="Basic and acidic residues" evidence="12">
    <location>
        <begin position="237"/>
        <end position="252"/>
    </location>
</feature>
<evidence type="ECO:0000256" key="9">
    <source>
        <dbReference type="ARBA" id="ARBA00022833"/>
    </source>
</evidence>
<reference evidence="14 15" key="1">
    <citation type="submission" date="2012-03" db="EMBL/GenBank/DDBJ databases">
        <title>Whole Genome Assembly of Papio anubis.</title>
        <authorList>
            <person name="Liu Y.L."/>
            <person name="Abraham K.A."/>
            <person name="Akbar H.A."/>
            <person name="Ali S.A."/>
            <person name="Anosike U.A."/>
            <person name="Aqrawi P.A."/>
            <person name="Arias F.A."/>
            <person name="Attaway T.A."/>
            <person name="Awwad R.A."/>
            <person name="Babu C.B."/>
            <person name="Bandaranaike D.B."/>
            <person name="Battles P.B."/>
            <person name="Bell A.B."/>
            <person name="Beltran B.B."/>
            <person name="Berhane-Mersha D.B."/>
            <person name="Bess C.B."/>
            <person name="Bickham C.B."/>
            <person name="Bolden T.B."/>
            <person name="Carter K.C."/>
            <person name="Chau D.C."/>
            <person name="Chavez A.C."/>
            <person name="Clerc-Blankenburg K.C."/>
            <person name="Coyle M.C."/>
            <person name="Dao M.D."/>
            <person name="Davila M.L.D."/>
            <person name="Davy-Carroll L.D."/>
            <person name="Denson S.D."/>
            <person name="Dinh H.D."/>
            <person name="Fernandez S.F."/>
            <person name="Fernando P.F."/>
            <person name="Forbes L.F."/>
            <person name="Francis C.F."/>
            <person name="Francisco L.F."/>
            <person name="Fu Q.F."/>
            <person name="Garcia-Iii R.G."/>
            <person name="Garrett T.G."/>
            <person name="Gross S.G."/>
            <person name="Gubbala S.G."/>
            <person name="Hirani K.H."/>
            <person name="Hogues M.H."/>
            <person name="Hollins B.H."/>
            <person name="Jackson L.J."/>
            <person name="Javaid M.J."/>
            <person name="Jhangiani S.J."/>
            <person name="Johnson A.J."/>
            <person name="Johnson B.J."/>
            <person name="Jones J.J."/>
            <person name="Joshi V.J."/>
            <person name="Kalu J.K."/>
            <person name="Khan N.K."/>
            <person name="Korchina V.K."/>
            <person name="Kovar C.K."/>
            <person name="Lago L.L."/>
            <person name="Lara F.L."/>
            <person name="Le T.-K.L."/>
            <person name="Lee S.L."/>
            <person name="Legall-Iii F.L."/>
            <person name="Lemon S.L."/>
            <person name="Liu J.L."/>
            <person name="Liu Y.-S.L."/>
            <person name="Liyanage D.L."/>
            <person name="Lopez J.L."/>
            <person name="Lorensuhewa L.L."/>
            <person name="Mata R.M."/>
            <person name="Mathew T.M."/>
            <person name="Mercado C.M."/>
            <person name="Mercado I.M."/>
            <person name="Morales K.M."/>
            <person name="Morgan M.M."/>
            <person name="Munidasa M.M."/>
            <person name="Ngo D.N."/>
            <person name="Nguyen L.N."/>
            <person name="Nguyen T.N."/>
            <person name="Nguyen N.N."/>
            <person name="Obregon M.O."/>
            <person name="Okwuonu G.O."/>
            <person name="Ongeri F.O."/>
            <person name="Onwere C.O."/>
            <person name="Osifeso I.O."/>
            <person name="Parra A.P."/>
            <person name="Patil S.P."/>
            <person name="Perez A.P."/>
            <person name="Perez Y.P."/>
            <person name="Pham C.P."/>
            <person name="Pu L.-L.P."/>
            <person name="Puazo M.P."/>
            <person name="Quiroz J.Q."/>
            <person name="Rouhana J.R."/>
            <person name="Ruiz M.R."/>
            <person name="Ruiz S.-J.R."/>
            <person name="Saada N.S."/>
            <person name="Santibanez J.S."/>
            <person name="Scheel M.S."/>
            <person name="Schneider B.S."/>
            <person name="Simmons D.S."/>
            <person name="Sisson I.S."/>
            <person name="Tang L.-Y.T."/>
            <person name="Thornton R.T."/>
            <person name="Tisius J.T."/>
            <person name="Toledanes G.T."/>
            <person name="Trejos Z.T."/>
            <person name="Usmani K.U."/>
            <person name="Varghese R.V."/>
            <person name="Vattathil S.V."/>
            <person name="Vee V.V."/>
            <person name="Walker D.W."/>
            <person name="Weissenberger G.W."/>
            <person name="White C.W."/>
            <person name="Williams A.W."/>
            <person name="Woodworth J.W."/>
            <person name="Wright R.W."/>
            <person name="Zhu Y.Z."/>
            <person name="Han Y.H."/>
            <person name="Newsham I.N."/>
            <person name="Nazareth L.N."/>
            <person name="Worley K.W."/>
            <person name="Muzny D.M."/>
            <person name="Rogers J.R."/>
            <person name="Gibbs R.G."/>
        </authorList>
    </citation>
    <scope>NUCLEOTIDE SEQUENCE [LARGE SCALE GENOMIC DNA]</scope>
</reference>
<dbReference type="FunFam" id="3.30.40.10:FF:000058">
    <property type="entry name" value="E3 ubiquitin-protein ligase Arkadia isoform X4"/>
    <property type="match status" value="1"/>
</dbReference>
<feature type="domain" description="RING-type" evidence="13">
    <location>
        <begin position="262"/>
        <end position="303"/>
    </location>
</feature>
<keyword evidence="5" id="KW-0808">Transferase</keyword>
<dbReference type="Proteomes" id="UP000028761">
    <property type="component" value="Chromosome 19"/>
</dbReference>
<dbReference type="SUPFAM" id="SSF57850">
    <property type="entry name" value="RING/U-box"/>
    <property type="match status" value="1"/>
</dbReference>
<dbReference type="SMART" id="SM00744">
    <property type="entry name" value="RINGv"/>
    <property type="match status" value="1"/>
</dbReference>
<comment type="subcellular location">
    <subcellularLocation>
        <location evidence="2">Nucleus</location>
    </subcellularLocation>
</comment>
<dbReference type="PANTHER" id="PTHR22937">
    <property type="entry name" value="E3 UBIQUITIN-PROTEIN LIGASE RNF165"/>
    <property type="match status" value="1"/>
</dbReference>